<dbReference type="RefSeq" id="WP_053771622.1">
    <property type="nucleotide sequence ID" value="NZ_LIST01000003.1"/>
</dbReference>
<name>A0A0N0BR81_9EURY</name>
<feature type="transmembrane region" description="Helical" evidence="1">
    <location>
        <begin position="9"/>
        <end position="27"/>
    </location>
</feature>
<feature type="transmembrane region" description="Helical" evidence="1">
    <location>
        <begin position="47"/>
        <end position="74"/>
    </location>
</feature>
<organism evidence="3 4">
    <name type="scientific">Halorubrum tropicale</name>
    <dbReference type="NCBI Taxonomy" id="1765655"/>
    <lineage>
        <taxon>Archaea</taxon>
        <taxon>Methanobacteriati</taxon>
        <taxon>Methanobacteriota</taxon>
        <taxon>Stenosarchaea group</taxon>
        <taxon>Halobacteria</taxon>
        <taxon>Halobacteriales</taxon>
        <taxon>Haloferacaceae</taxon>
        <taxon>Halorubrum</taxon>
    </lineage>
</organism>
<keyword evidence="1" id="KW-0812">Transmembrane</keyword>
<dbReference type="PATRIC" id="fig|1705389.3.peg.2439"/>
<keyword evidence="1" id="KW-0472">Membrane</keyword>
<dbReference type="STRING" id="1765655.AMR74_08390"/>
<dbReference type="Proteomes" id="UP000037747">
    <property type="component" value="Unassembled WGS sequence"/>
</dbReference>
<evidence type="ECO:0000313" key="4">
    <source>
        <dbReference type="Proteomes" id="UP000037747"/>
    </source>
</evidence>
<keyword evidence="4" id="KW-1185">Reference proteome</keyword>
<comment type="caution">
    <text evidence="3">The sequence shown here is derived from an EMBL/GenBank/DDBJ whole genome shotgun (WGS) entry which is preliminary data.</text>
</comment>
<protein>
    <recommendedName>
        <fullName evidence="2">DUF7314 domain-containing protein</fullName>
    </recommendedName>
</protein>
<gene>
    <name evidence="3" type="ORF">AMR74_08390</name>
</gene>
<dbReference type="InterPro" id="IPR055738">
    <property type="entry name" value="DUF7314"/>
</dbReference>
<evidence type="ECO:0000313" key="3">
    <source>
        <dbReference type="EMBL" id="KOX96450.1"/>
    </source>
</evidence>
<feature type="domain" description="DUF7314" evidence="2">
    <location>
        <begin position="1"/>
        <end position="86"/>
    </location>
</feature>
<evidence type="ECO:0000256" key="1">
    <source>
        <dbReference type="SAM" id="Phobius"/>
    </source>
</evidence>
<sequence>MADEFMKGFALFTIGGLGWITFGGWYRTPSYYQISQLVNPAEGVNTAYGEIGLLAGDVLFWLMILGALTFWVLIPASRQLRDALNDGEDDAAAN</sequence>
<dbReference type="Pfam" id="PF23996">
    <property type="entry name" value="DUF7314"/>
    <property type="match status" value="1"/>
</dbReference>
<dbReference type="EMBL" id="LIST01000003">
    <property type="protein sequence ID" value="KOX96450.1"/>
    <property type="molecule type" value="Genomic_DNA"/>
</dbReference>
<dbReference type="AlphaFoldDB" id="A0A0N0BR81"/>
<keyword evidence="1" id="KW-1133">Transmembrane helix</keyword>
<evidence type="ECO:0000259" key="2">
    <source>
        <dbReference type="Pfam" id="PF23996"/>
    </source>
</evidence>
<dbReference type="OrthoDB" id="209648at2157"/>
<accession>A0A0N0BR81</accession>
<proteinExistence type="predicted"/>
<reference evidence="3 4" key="1">
    <citation type="submission" date="2015-08" db="EMBL/GenBank/DDBJ databases">
        <title>Genomes of Isolates from Cabo Rojo, PR.</title>
        <authorList>
            <person name="Sanchez-Nieves R.L."/>
            <person name="Montalvo-Rodriguez R."/>
        </authorList>
    </citation>
    <scope>NUCLEOTIDE SEQUENCE [LARGE SCALE GENOMIC DNA]</scope>
    <source>
        <strain evidence="3 4">5</strain>
    </source>
</reference>